<proteinExistence type="inferred from homology"/>
<dbReference type="Pfam" id="PF00132">
    <property type="entry name" value="Hexapep"/>
    <property type="match status" value="1"/>
</dbReference>
<evidence type="ECO:0000256" key="5">
    <source>
        <dbReference type="SAM" id="MobiDB-lite"/>
    </source>
</evidence>
<organism evidence="6 7">
    <name type="scientific">Teichococcus aerophilus</name>
    <dbReference type="NCBI Taxonomy" id="1224513"/>
    <lineage>
        <taxon>Bacteria</taxon>
        <taxon>Pseudomonadati</taxon>
        <taxon>Pseudomonadota</taxon>
        <taxon>Alphaproteobacteria</taxon>
        <taxon>Acetobacterales</taxon>
        <taxon>Roseomonadaceae</taxon>
        <taxon>Roseomonas</taxon>
    </lineage>
</organism>
<dbReference type="InterPro" id="IPR018357">
    <property type="entry name" value="Hexapep_transf_CS"/>
</dbReference>
<gene>
    <name evidence="6" type="ORF">IBL26_19905</name>
</gene>
<dbReference type="Gene3D" id="2.160.10.10">
    <property type="entry name" value="Hexapeptide repeat proteins"/>
    <property type="match status" value="1"/>
</dbReference>
<feature type="compositionally biased region" description="Basic and acidic residues" evidence="5">
    <location>
        <begin position="1"/>
        <end position="12"/>
    </location>
</feature>
<reference evidence="6 7" key="1">
    <citation type="journal article" date="2013" name="Int. J. Syst. Evol. Microbiol.">
        <title>Roseomonas aerophila sp. nov., isolated from air.</title>
        <authorList>
            <person name="Kim S.J."/>
            <person name="Weon H.Y."/>
            <person name="Ahn J.H."/>
            <person name="Hong S.B."/>
            <person name="Seok S.J."/>
            <person name="Whang K.S."/>
            <person name="Kwon S.W."/>
        </authorList>
    </citation>
    <scope>NUCLEOTIDE SEQUENCE [LARGE SCALE GENOMIC DNA]</scope>
    <source>
        <strain evidence="6 7">NBRC 108923</strain>
    </source>
</reference>
<feature type="region of interest" description="Disordered" evidence="5">
    <location>
        <begin position="1"/>
        <end position="21"/>
    </location>
</feature>
<dbReference type="PANTHER" id="PTHR43300:SF11">
    <property type="entry name" value="ACETYLTRANSFERASE RV3034C-RELATED"/>
    <property type="match status" value="1"/>
</dbReference>
<evidence type="ECO:0000313" key="6">
    <source>
        <dbReference type="EMBL" id="MBC9209118.1"/>
    </source>
</evidence>
<evidence type="ECO:0000256" key="4">
    <source>
        <dbReference type="ARBA" id="ARBA00023315"/>
    </source>
</evidence>
<dbReference type="EMBL" id="JACTVA010000046">
    <property type="protein sequence ID" value="MBC9209118.1"/>
    <property type="molecule type" value="Genomic_DNA"/>
</dbReference>
<dbReference type="PROSITE" id="PS00101">
    <property type="entry name" value="HEXAPEP_TRANSFERASES"/>
    <property type="match status" value="1"/>
</dbReference>
<evidence type="ECO:0000256" key="2">
    <source>
        <dbReference type="ARBA" id="ARBA00022679"/>
    </source>
</evidence>
<dbReference type="InterPro" id="IPR011004">
    <property type="entry name" value="Trimer_LpxA-like_sf"/>
</dbReference>
<name>A0ABR7RRT3_9PROT</name>
<evidence type="ECO:0000256" key="1">
    <source>
        <dbReference type="ARBA" id="ARBA00007274"/>
    </source>
</evidence>
<comment type="caution">
    <text evidence="6">The sequence shown here is derived from an EMBL/GenBank/DDBJ whole genome shotgun (WGS) entry which is preliminary data.</text>
</comment>
<protein>
    <submittedName>
        <fullName evidence="6">Chloramphenicol acetyltransferase</fullName>
    </submittedName>
</protein>
<keyword evidence="2" id="KW-0808">Transferase</keyword>
<dbReference type="InterPro" id="IPR001451">
    <property type="entry name" value="Hexapep"/>
</dbReference>
<keyword evidence="3" id="KW-0677">Repeat</keyword>
<dbReference type="SUPFAM" id="SSF51161">
    <property type="entry name" value="Trimeric LpxA-like enzymes"/>
    <property type="match status" value="1"/>
</dbReference>
<keyword evidence="7" id="KW-1185">Reference proteome</keyword>
<dbReference type="Proteomes" id="UP000626026">
    <property type="component" value="Unassembled WGS sequence"/>
</dbReference>
<dbReference type="NCBIfam" id="TIGR03308">
    <property type="entry name" value="phn_thr-fam"/>
    <property type="match status" value="1"/>
</dbReference>
<dbReference type="PANTHER" id="PTHR43300">
    <property type="entry name" value="ACETYLTRANSFERASE"/>
    <property type="match status" value="1"/>
</dbReference>
<keyword evidence="4" id="KW-0012">Acyltransferase</keyword>
<dbReference type="CDD" id="cd03349">
    <property type="entry name" value="LbH_XAT"/>
    <property type="match status" value="1"/>
</dbReference>
<evidence type="ECO:0000256" key="3">
    <source>
        <dbReference type="ARBA" id="ARBA00022737"/>
    </source>
</evidence>
<sequence length="217" mass="23986">MQDTQLHREPDTASKTLGETPAIHPDAQIRDSRFGRYCEVGPRSKVAETTFGDYSYVGNDSDIIYSTLGRFCSIAAQVRINPGNHPLERVALNHFTYRASAYGLGEDDAAFFQWRRDHHVTLGHDVWIGHGAVVLPGLRIGNGAAIGAGAVVTKDVPPFAIVIGVPGRVLRYRFTPEIIASLERIAWWDWPHERLGEALADFRNLGAEAFCAKYDPA</sequence>
<dbReference type="InterPro" id="IPR017694">
    <property type="entry name" value="Phosphonate_tfrase_rpt"/>
</dbReference>
<accession>A0ABR7RRT3</accession>
<dbReference type="RefSeq" id="WP_187786262.1">
    <property type="nucleotide sequence ID" value="NZ_JACTVA010000046.1"/>
</dbReference>
<dbReference type="InterPro" id="IPR050179">
    <property type="entry name" value="Trans_hexapeptide_repeat"/>
</dbReference>
<comment type="similarity">
    <text evidence="1">Belongs to the transferase hexapeptide repeat family.</text>
</comment>
<evidence type="ECO:0000313" key="7">
    <source>
        <dbReference type="Proteomes" id="UP000626026"/>
    </source>
</evidence>